<accession>A0A9X3Z7U6</accession>
<evidence type="ECO:0000313" key="3">
    <source>
        <dbReference type="Proteomes" id="UP001141619"/>
    </source>
</evidence>
<gene>
    <name evidence="2" type="ORF">NYP16_11385</name>
</gene>
<keyword evidence="3" id="KW-1185">Reference proteome</keyword>
<dbReference type="AlphaFoldDB" id="A0A9X3Z7U6"/>
<dbReference type="RefSeq" id="WP_274944258.1">
    <property type="nucleotide sequence ID" value="NZ_JANWOI010000004.1"/>
</dbReference>
<dbReference type="PROSITE" id="PS51819">
    <property type="entry name" value="VOC"/>
    <property type="match status" value="1"/>
</dbReference>
<dbReference type="Gene3D" id="3.10.180.10">
    <property type="entry name" value="2,3-Dihydroxybiphenyl 1,2-Dioxygenase, domain 1"/>
    <property type="match status" value="1"/>
</dbReference>
<dbReference type="Pfam" id="PF00903">
    <property type="entry name" value="Glyoxalase"/>
    <property type="match status" value="1"/>
</dbReference>
<proteinExistence type="predicted"/>
<sequence>MFASDSMLRQIATDECGTPDRVADCAPRFHGAVLFYYYEDLPASVSWYERHLGLTKRFDEGWVVIFELTPGNYIGLVDAREGFLQSLPVQGKSSLIALETQDLDDWYARLRDQDDVRLVQPLGIGSKGLTERFLIADPGGYVIEFFRWCRAPAGWRAGADD</sequence>
<evidence type="ECO:0000313" key="2">
    <source>
        <dbReference type="EMBL" id="MDA5194552.1"/>
    </source>
</evidence>
<dbReference type="EMBL" id="JANWOI010000004">
    <property type="protein sequence ID" value="MDA5194552.1"/>
    <property type="molecule type" value="Genomic_DNA"/>
</dbReference>
<reference evidence="2" key="2">
    <citation type="journal article" date="2023" name="Syst. Appl. Microbiol.">
        <title>Govania unica gen. nov., sp. nov., a rare biosphere bacterium that represents a novel family in the class Alphaproteobacteria.</title>
        <authorList>
            <person name="Vandamme P."/>
            <person name="Peeters C."/>
            <person name="Hettiarachchi A."/>
            <person name="Cnockaert M."/>
            <person name="Carlier A."/>
        </authorList>
    </citation>
    <scope>NUCLEOTIDE SEQUENCE</scope>
    <source>
        <strain evidence="2">LMG 31809</strain>
    </source>
</reference>
<dbReference type="InterPro" id="IPR029068">
    <property type="entry name" value="Glyas_Bleomycin-R_OHBP_Dase"/>
</dbReference>
<organism evidence="2 3">
    <name type="scientific">Govanella unica</name>
    <dbReference type="NCBI Taxonomy" id="2975056"/>
    <lineage>
        <taxon>Bacteria</taxon>
        <taxon>Pseudomonadati</taxon>
        <taxon>Pseudomonadota</taxon>
        <taxon>Alphaproteobacteria</taxon>
        <taxon>Emcibacterales</taxon>
        <taxon>Govanellaceae</taxon>
        <taxon>Govanella</taxon>
    </lineage>
</organism>
<name>A0A9X3Z7U6_9PROT</name>
<dbReference type="InterPro" id="IPR004360">
    <property type="entry name" value="Glyas_Fos-R_dOase_dom"/>
</dbReference>
<dbReference type="CDD" id="cd06587">
    <property type="entry name" value="VOC"/>
    <property type="match status" value="1"/>
</dbReference>
<protein>
    <submittedName>
        <fullName evidence="2">VOC family protein</fullName>
    </submittedName>
</protein>
<feature type="domain" description="VOC" evidence="1">
    <location>
        <begin position="28"/>
        <end position="148"/>
    </location>
</feature>
<dbReference type="Proteomes" id="UP001141619">
    <property type="component" value="Unassembled WGS sequence"/>
</dbReference>
<dbReference type="InterPro" id="IPR037523">
    <property type="entry name" value="VOC_core"/>
</dbReference>
<dbReference type="SUPFAM" id="SSF54593">
    <property type="entry name" value="Glyoxalase/Bleomycin resistance protein/Dihydroxybiphenyl dioxygenase"/>
    <property type="match status" value="1"/>
</dbReference>
<evidence type="ECO:0000259" key="1">
    <source>
        <dbReference type="PROSITE" id="PS51819"/>
    </source>
</evidence>
<reference evidence="2" key="1">
    <citation type="submission" date="2022-08" db="EMBL/GenBank/DDBJ databases">
        <authorList>
            <person name="Vandamme P."/>
            <person name="Hettiarachchi A."/>
            <person name="Peeters C."/>
            <person name="Cnockaert M."/>
            <person name="Carlier A."/>
        </authorList>
    </citation>
    <scope>NUCLEOTIDE SEQUENCE</scope>
    <source>
        <strain evidence="2">LMG 31809</strain>
    </source>
</reference>
<comment type="caution">
    <text evidence="2">The sequence shown here is derived from an EMBL/GenBank/DDBJ whole genome shotgun (WGS) entry which is preliminary data.</text>
</comment>